<dbReference type="AlphaFoldDB" id="A0A6A4WVW8"/>
<dbReference type="InterPro" id="IPR014756">
    <property type="entry name" value="Ig_E-set"/>
</dbReference>
<feature type="signal peptide" evidence="4">
    <location>
        <begin position="1"/>
        <end position="19"/>
    </location>
</feature>
<dbReference type="PANTHER" id="PTHR11306:SF68">
    <property type="entry name" value="NPC INTRACELLULAR CHOLESTEROL TRANSPORTER 2"/>
    <property type="match status" value="1"/>
</dbReference>
<keyword evidence="4" id="KW-0732">Signal</keyword>
<dbReference type="InterPro" id="IPR039670">
    <property type="entry name" value="NPC2-like"/>
</dbReference>
<accession>A0A6A4WVW8</accession>
<dbReference type="PANTHER" id="PTHR11306">
    <property type="entry name" value="NIEMANN PICK TYPE C2 PROTEIN NPC2-RELATED"/>
    <property type="match status" value="1"/>
</dbReference>
<sequence>MNAIQMTLLVCGLAASALASPAAKLLPETPFISCGADTIKTLEVVGCASLPCILRRGTTVTLNVDIVSNADTATLASEIYGNLNGVLVPFSADDQACSSLTSGSCPLSSGDEFGFTTSVDVLNEYPPVSVTIEWRLKDASGAQMACAQIPARIM</sequence>
<evidence type="ECO:0000313" key="6">
    <source>
        <dbReference type="EMBL" id="KAF0307994.1"/>
    </source>
</evidence>
<protein>
    <submittedName>
        <fullName evidence="6">NPC intracellular cholesterol transporter 2</fullName>
    </submittedName>
</protein>
<dbReference type="Gene3D" id="2.60.40.770">
    <property type="match status" value="1"/>
</dbReference>
<dbReference type="Proteomes" id="UP000440578">
    <property type="component" value="Unassembled WGS sequence"/>
</dbReference>
<comment type="subcellular location">
    <subcellularLocation>
        <location evidence="1">Secreted</location>
    </subcellularLocation>
</comment>
<evidence type="ECO:0000313" key="7">
    <source>
        <dbReference type="Proteomes" id="UP000440578"/>
    </source>
</evidence>
<dbReference type="GO" id="GO:0005576">
    <property type="term" value="C:extracellular region"/>
    <property type="evidence" value="ECO:0007669"/>
    <property type="project" value="UniProtKB-SubCell"/>
</dbReference>
<keyword evidence="7" id="KW-1185">Reference proteome</keyword>
<dbReference type="InterPro" id="IPR003172">
    <property type="entry name" value="ML_dom"/>
</dbReference>
<gene>
    <name evidence="6" type="primary">NPC2_1</name>
    <name evidence="6" type="ORF">FJT64_020735</name>
</gene>
<reference evidence="6 7" key="1">
    <citation type="submission" date="2019-07" db="EMBL/GenBank/DDBJ databases">
        <title>Draft genome assembly of a fouling barnacle, Amphibalanus amphitrite (Darwin, 1854): The first reference genome for Thecostraca.</title>
        <authorList>
            <person name="Kim W."/>
        </authorList>
    </citation>
    <scope>NUCLEOTIDE SEQUENCE [LARGE SCALE GENOMIC DNA]</scope>
    <source>
        <strain evidence="6">SNU_AA5</strain>
        <tissue evidence="6">Soma without cirri and trophi</tissue>
    </source>
</reference>
<feature type="chain" id="PRO_5025582682" evidence="4">
    <location>
        <begin position="20"/>
        <end position="154"/>
    </location>
</feature>
<dbReference type="FunFam" id="2.60.40.770:FF:000001">
    <property type="entry name" value="NPC intracellular cholesterol transporter 2"/>
    <property type="match status" value="1"/>
</dbReference>
<dbReference type="OrthoDB" id="6330043at2759"/>
<dbReference type="EMBL" id="VIIS01000519">
    <property type="protein sequence ID" value="KAF0307994.1"/>
    <property type="molecule type" value="Genomic_DNA"/>
</dbReference>
<evidence type="ECO:0000259" key="5">
    <source>
        <dbReference type="SMART" id="SM00737"/>
    </source>
</evidence>
<keyword evidence="3" id="KW-0964">Secreted</keyword>
<name>A0A6A4WVW8_AMPAM</name>
<comment type="similarity">
    <text evidence="2">Belongs to the NPC2 family.</text>
</comment>
<dbReference type="Pfam" id="PF02221">
    <property type="entry name" value="E1_DerP2_DerF2"/>
    <property type="match status" value="1"/>
</dbReference>
<feature type="domain" description="MD-2-related lipid-recognition" evidence="5">
    <location>
        <begin position="31"/>
        <end position="151"/>
    </location>
</feature>
<proteinExistence type="inferred from homology"/>
<organism evidence="6 7">
    <name type="scientific">Amphibalanus amphitrite</name>
    <name type="common">Striped barnacle</name>
    <name type="synonym">Balanus amphitrite</name>
    <dbReference type="NCBI Taxonomy" id="1232801"/>
    <lineage>
        <taxon>Eukaryota</taxon>
        <taxon>Metazoa</taxon>
        <taxon>Ecdysozoa</taxon>
        <taxon>Arthropoda</taxon>
        <taxon>Crustacea</taxon>
        <taxon>Multicrustacea</taxon>
        <taxon>Cirripedia</taxon>
        <taxon>Thoracica</taxon>
        <taxon>Thoracicalcarea</taxon>
        <taxon>Balanomorpha</taxon>
        <taxon>Balanoidea</taxon>
        <taxon>Balanidae</taxon>
        <taxon>Amphibalaninae</taxon>
        <taxon>Amphibalanus</taxon>
    </lineage>
</organism>
<dbReference type="SMART" id="SM00737">
    <property type="entry name" value="ML"/>
    <property type="match status" value="1"/>
</dbReference>
<evidence type="ECO:0000256" key="4">
    <source>
        <dbReference type="SAM" id="SignalP"/>
    </source>
</evidence>
<evidence type="ECO:0000256" key="3">
    <source>
        <dbReference type="ARBA" id="ARBA00022525"/>
    </source>
</evidence>
<dbReference type="GO" id="GO:0015918">
    <property type="term" value="P:sterol transport"/>
    <property type="evidence" value="ECO:0007669"/>
    <property type="project" value="InterPro"/>
</dbReference>
<evidence type="ECO:0000256" key="1">
    <source>
        <dbReference type="ARBA" id="ARBA00004613"/>
    </source>
</evidence>
<dbReference type="GO" id="GO:0032934">
    <property type="term" value="F:sterol binding"/>
    <property type="evidence" value="ECO:0007669"/>
    <property type="project" value="InterPro"/>
</dbReference>
<comment type="caution">
    <text evidence="6">The sequence shown here is derived from an EMBL/GenBank/DDBJ whole genome shotgun (WGS) entry which is preliminary data.</text>
</comment>
<dbReference type="SUPFAM" id="SSF81296">
    <property type="entry name" value="E set domains"/>
    <property type="match status" value="1"/>
</dbReference>
<evidence type="ECO:0000256" key="2">
    <source>
        <dbReference type="ARBA" id="ARBA00006370"/>
    </source>
</evidence>